<dbReference type="InterPro" id="IPR050090">
    <property type="entry name" value="Tyrosine_recombinase_XerCD"/>
</dbReference>
<proteinExistence type="predicted"/>
<dbReference type="EMBL" id="MKQP01000018">
    <property type="protein sequence ID" value="OMD32213.1"/>
    <property type="molecule type" value="Genomic_DNA"/>
</dbReference>
<evidence type="ECO:0000259" key="2">
    <source>
        <dbReference type="PROSITE" id="PS51898"/>
    </source>
</evidence>
<sequence length="185" mass="21693">MNFVQPIRDQETIDNIKRFFKSEFGKQGERNCMMFVLGINTGLRIQDILKFCKRDVIGDQIVMNEMKTGKRKIIQINPTLKRELKKYTADMDMDDCLFPSRQGGKNRPIKRDMAYKIMRKAADEFDLVDIGTHTLRKTFGYHMYQKTKDITLVKRLLNHSNESITMGYIGMDQDMMNTAMNRFGL</sequence>
<dbReference type="PROSITE" id="PS51898">
    <property type="entry name" value="TYR_RECOMBINASE"/>
    <property type="match status" value="1"/>
</dbReference>
<dbReference type="GO" id="GO:0006310">
    <property type="term" value="P:DNA recombination"/>
    <property type="evidence" value="ECO:0007669"/>
    <property type="project" value="UniProtKB-KW"/>
</dbReference>
<keyword evidence="1" id="KW-0233">DNA recombination</keyword>
<dbReference type="Proteomes" id="UP000187465">
    <property type="component" value="Unassembled WGS sequence"/>
</dbReference>
<dbReference type="InterPro" id="IPR002104">
    <property type="entry name" value="Integrase_catalytic"/>
</dbReference>
<dbReference type="GO" id="GO:0003677">
    <property type="term" value="F:DNA binding"/>
    <property type="evidence" value="ECO:0007669"/>
    <property type="project" value="InterPro"/>
</dbReference>
<dbReference type="PANTHER" id="PTHR30349:SF82">
    <property type="entry name" value="INTEGRASE_RECOMBINASE YOEC-RELATED"/>
    <property type="match status" value="1"/>
</dbReference>
<feature type="domain" description="Tyr recombinase" evidence="2">
    <location>
        <begin position="6"/>
        <end position="181"/>
    </location>
</feature>
<evidence type="ECO:0000256" key="1">
    <source>
        <dbReference type="ARBA" id="ARBA00023172"/>
    </source>
</evidence>
<evidence type="ECO:0000313" key="3">
    <source>
        <dbReference type="EMBL" id="OMD32213.1"/>
    </source>
</evidence>
<dbReference type="InterPro" id="IPR013762">
    <property type="entry name" value="Integrase-like_cat_sf"/>
</dbReference>
<protein>
    <submittedName>
        <fullName evidence="3">Site-specific integrase</fullName>
    </submittedName>
</protein>
<accession>A0A1R0XBC4</accession>
<dbReference type="PANTHER" id="PTHR30349">
    <property type="entry name" value="PHAGE INTEGRASE-RELATED"/>
    <property type="match status" value="1"/>
</dbReference>
<evidence type="ECO:0000313" key="4">
    <source>
        <dbReference type="Proteomes" id="UP000187465"/>
    </source>
</evidence>
<dbReference type="GO" id="GO:0015074">
    <property type="term" value="P:DNA integration"/>
    <property type="evidence" value="ECO:0007669"/>
    <property type="project" value="InterPro"/>
</dbReference>
<reference evidence="3 4" key="1">
    <citation type="submission" date="2016-10" db="EMBL/GenBank/DDBJ databases">
        <title>Paenibacillus species isolates.</title>
        <authorList>
            <person name="Beno S.M."/>
        </authorList>
    </citation>
    <scope>NUCLEOTIDE SEQUENCE [LARGE SCALE GENOMIC DNA]</scope>
    <source>
        <strain evidence="3 4">FSL H7-0604</strain>
    </source>
</reference>
<dbReference type="SUPFAM" id="SSF56349">
    <property type="entry name" value="DNA breaking-rejoining enzymes"/>
    <property type="match status" value="1"/>
</dbReference>
<dbReference type="Pfam" id="PF00589">
    <property type="entry name" value="Phage_integrase"/>
    <property type="match status" value="1"/>
</dbReference>
<dbReference type="InterPro" id="IPR011010">
    <property type="entry name" value="DNA_brk_join_enz"/>
</dbReference>
<dbReference type="CDD" id="cd01192">
    <property type="entry name" value="INT_C_like_3"/>
    <property type="match status" value="1"/>
</dbReference>
<dbReference type="AlphaFoldDB" id="A0A1R0XBC4"/>
<name>A0A1R0XBC4_9BACL</name>
<dbReference type="Gene3D" id="1.10.443.10">
    <property type="entry name" value="Intergrase catalytic core"/>
    <property type="match status" value="1"/>
</dbReference>
<gene>
    <name evidence="3" type="ORF">BJP51_16680</name>
</gene>
<dbReference type="RefSeq" id="WP_036681174.1">
    <property type="nucleotide sequence ID" value="NZ_MKQP01000018.1"/>
</dbReference>
<comment type="caution">
    <text evidence="3">The sequence shown here is derived from an EMBL/GenBank/DDBJ whole genome shotgun (WGS) entry which is preliminary data.</text>
</comment>
<organism evidence="3 4">
    <name type="scientific">Paenibacillus odorifer</name>
    <dbReference type="NCBI Taxonomy" id="189426"/>
    <lineage>
        <taxon>Bacteria</taxon>
        <taxon>Bacillati</taxon>
        <taxon>Bacillota</taxon>
        <taxon>Bacilli</taxon>
        <taxon>Bacillales</taxon>
        <taxon>Paenibacillaceae</taxon>
        <taxon>Paenibacillus</taxon>
    </lineage>
</organism>